<accession>A0A0D2B0X8</accession>
<keyword evidence="3" id="KW-1185">Reference proteome</keyword>
<evidence type="ECO:0000313" key="3">
    <source>
        <dbReference type="Proteomes" id="UP000053342"/>
    </source>
</evidence>
<dbReference type="Pfam" id="PF03061">
    <property type="entry name" value="4HBT"/>
    <property type="match status" value="1"/>
</dbReference>
<dbReference type="EMBL" id="KN847334">
    <property type="protein sequence ID" value="KIW45786.1"/>
    <property type="molecule type" value="Genomic_DNA"/>
</dbReference>
<protein>
    <recommendedName>
        <fullName evidence="1">Thioesterase domain-containing protein</fullName>
    </recommendedName>
</protein>
<reference evidence="2 3" key="1">
    <citation type="submission" date="2015-01" db="EMBL/GenBank/DDBJ databases">
        <title>The Genome Sequence of Exophiala oligosperma CBS72588.</title>
        <authorList>
            <consortium name="The Broad Institute Genomics Platform"/>
            <person name="Cuomo C."/>
            <person name="de Hoog S."/>
            <person name="Gorbushina A."/>
            <person name="Stielow B."/>
            <person name="Teixiera M."/>
            <person name="Abouelleil A."/>
            <person name="Chapman S.B."/>
            <person name="Priest M."/>
            <person name="Young S.K."/>
            <person name="Wortman J."/>
            <person name="Nusbaum C."/>
            <person name="Birren B."/>
        </authorList>
    </citation>
    <scope>NUCLEOTIDE SEQUENCE [LARGE SCALE GENOMIC DNA]</scope>
    <source>
        <strain evidence="2 3">CBS 72588</strain>
    </source>
</reference>
<dbReference type="Proteomes" id="UP000053342">
    <property type="component" value="Unassembled WGS sequence"/>
</dbReference>
<dbReference type="RefSeq" id="XP_016266002.1">
    <property type="nucleotide sequence ID" value="XM_016404997.1"/>
</dbReference>
<name>A0A0D2B0X8_9EURO</name>
<dbReference type="HOGENOM" id="CLU_052827_4_0_1"/>
<gene>
    <name evidence="2" type="ORF">PV06_04141</name>
</gene>
<dbReference type="VEuPathDB" id="FungiDB:PV06_04141"/>
<dbReference type="SUPFAM" id="SSF54637">
    <property type="entry name" value="Thioesterase/thiol ester dehydrase-isomerase"/>
    <property type="match status" value="1"/>
</dbReference>
<dbReference type="Gene3D" id="3.10.129.10">
    <property type="entry name" value="Hotdog Thioesterase"/>
    <property type="match status" value="1"/>
</dbReference>
<evidence type="ECO:0000259" key="1">
    <source>
        <dbReference type="Pfam" id="PF03061"/>
    </source>
</evidence>
<dbReference type="AlphaFoldDB" id="A0A0D2B0X8"/>
<dbReference type="GeneID" id="27356215"/>
<evidence type="ECO:0000313" key="2">
    <source>
        <dbReference type="EMBL" id="KIW45786.1"/>
    </source>
</evidence>
<dbReference type="PANTHER" id="PTHR47260">
    <property type="entry name" value="UPF0644 PROTEIN PB2B4.06"/>
    <property type="match status" value="1"/>
</dbReference>
<organism evidence="2 3">
    <name type="scientific">Exophiala oligosperma</name>
    <dbReference type="NCBI Taxonomy" id="215243"/>
    <lineage>
        <taxon>Eukaryota</taxon>
        <taxon>Fungi</taxon>
        <taxon>Dikarya</taxon>
        <taxon>Ascomycota</taxon>
        <taxon>Pezizomycotina</taxon>
        <taxon>Eurotiomycetes</taxon>
        <taxon>Chaetothyriomycetidae</taxon>
        <taxon>Chaetothyriales</taxon>
        <taxon>Herpotrichiellaceae</taxon>
        <taxon>Exophiala</taxon>
    </lineage>
</organism>
<dbReference type="InterPro" id="IPR029069">
    <property type="entry name" value="HotDog_dom_sf"/>
</dbReference>
<dbReference type="PANTHER" id="PTHR47260:SF3">
    <property type="entry name" value="THIOESTERASE FAMILY PROTEIN (AFU_ORTHOLOGUE AFUA_7G03960)"/>
    <property type="match status" value="1"/>
</dbReference>
<feature type="domain" description="Thioesterase" evidence="1">
    <location>
        <begin position="126"/>
        <end position="202"/>
    </location>
</feature>
<proteinExistence type="predicted"/>
<dbReference type="CDD" id="cd03443">
    <property type="entry name" value="PaaI_thioesterase"/>
    <property type="match status" value="1"/>
</dbReference>
<dbReference type="OrthoDB" id="506431at2759"/>
<dbReference type="InterPro" id="IPR006683">
    <property type="entry name" value="Thioestr_dom"/>
</dbReference>
<dbReference type="InterPro" id="IPR052061">
    <property type="entry name" value="PTE-AB_protein"/>
</dbReference>
<sequence>MAKRKDFLNQFLASHSVPEDALEHFGANDFTNEFLSLPSYRVVPAYGRILKESGEDYFFSRTINTPSTIPHMVTLQLKDVRTLKESDRRMLKPYQGHKEVVKPPENPDTIVLIHLARPGVDGHPSVIHGGVTCAIFDETIGSCVMLHHEAASGARDTLFTATLSVNFRARTQTPNDVVVKCWLEGRQGRKWKARGLMIDRNGLVLAEAEGLWMETRESGKL</sequence>